<dbReference type="GO" id="GO:0016020">
    <property type="term" value="C:membrane"/>
    <property type="evidence" value="ECO:0007669"/>
    <property type="project" value="UniProtKB-SubCell"/>
</dbReference>
<sequence length="115" mass="12731">MTVPANLSYVGVLLFVLAGSAWLEVTCRTRVFIRAKRLALSIVPAVILFFIWDAYAIANGHWWFDTDRILGWYLPGGVPIDEVLFFIVIPIAAILTLEAVRAVKGWNVGDEDGAP</sequence>
<proteinExistence type="predicted"/>
<evidence type="ECO:0000256" key="3">
    <source>
        <dbReference type="ARBA" id="ARBA00022692"/>
    </source>
</evidence>
<evidence type="ECO:0000256" key="4">
    <source>
        <dbReference type="ARBA" id="ARBA00022746"/>
    </source>
</evidence>
<keyword evidence="4" id="KW-0125">Carotenoid biosynthesis</keyword>
<dbReference type="GO" id="GO:0045436">
    <property type="term" value="F:lycopene beta cyclase activity"/>
    <property type="evidence" value="ECO:0007669"/>
    <property type="project" value="UniProtKB-ARBA"/>
</dbReference>
<evidence type="ECO:0000259" key="9">
    <source>
        <dbReference type="Pfam" id="PF18916"/>
    </source>
</evidence>
<evidence type="ECO:0000256" key="7">
    <source>
        <dbReference type="ARBA" id="ARBA00023235"/>
    </source>
</evidence>
<feature type="transmembrane region" description="Helical" evidence="8">
    <location>
        <begin position="6"/>
        <end position="26"/>
    </location>
</feature>
<keyword evidence="3 8" id="KW-0812">Transmembrane</keyword>
<organism evidence="10">
    <name type="scientific">freshwater metagenome</name>
    <dbReference type="NCBI Taxonomy" id="449393"/>
    <lineage>
        <taxon>unclassified sequences</taxon>
        <taxon>metagenomes</taxon>
        <taxon>ecological metagenomes</taxon>
    </lineage>
</organism>
<gene>
    <name evidence="10" type="ORF">UFOPK3204_00908</name>
</gene>
<dbReference type="InterPro" id="IPR017825">
    <property type="entry name" value="Lycopene_cyclase_dom"/>
</dbReference>
<feature type="transmembrane region" description="Helical" evidence="8">
    <location>
        <begin position="78"/>
        <end position="97"/>
    </location>
</feature>
<dbReference type="GO" id="GO:0016117">
    <property type="term" value="P:carotenoid biosynthetic process"/>
    <property type="evidence" value="ECO:0007669"/>
    <property type="project" value="UniProtKB-KW"/>
</dbReference>
<protein>
    <submittedName>
        <fullName evidence="10">Unannotated protein</fullName>
    </submittedName>
</protein>
<dbReference type="GO" id="GO:0016120">
    <property type="term" value="P:carotene biosynthetic process"/>
    <property type="evidence" value="ECO:0007669"/>
    <property type="project" value="UniProtKB-ARBA"/>
</dbReference>
<dbReference type="Pfam" id="PF18916">
    <property type="entry name" value="Lycopene_cyc"/>
    <property type="match status" value="1"/>
</dbReference>
<keyword evidence="7" id="KW-0413">Isomerase</keyword>
<accession>A0A6J7ADD9</accession>
<reference evidence="10" key="1">
    <citation type="submission" date="2020-05" db="EMBL/GenBank/DDBJ databases">
        <authorList>
            <person name="Chiriac C."/>
            <person name="Salcher M."/>
            <person name="Ghai R."/>
            <person name="Kavagutti S V."/>
        </authorList>
    </citation>
    <scope>NUCLEOTIDE SEQUENCE</scope>
</reference>
<name>A0A6J7ADD9_9ZZZZ</name>
<evidence type="ECO:0000256" key="2">
    <source>
        <dbReference type="ARBA" id="ARBA00004829"/>
    </source>
</evidence>
<dbReference type="EMBL" id="CAFABK010000035">
    <property type="protein sequence ID" value="CAB4830827.1"/>
    <property type="molecule type" value="Genomic_DNA"/>
</dbReference>
<evidence type="ECO:0000313" key="10">
    <source>
        <dbReference type="EMBL" id="CAB4830827.1"/>
    </source>
</evidence>
<evidence type="ECO:0000256" key="1">
    <source>
        <dbReference type="ARBA" id="ARBA00004141"/>
    </source>
</evidence>
<comment type="subcellular location">
    <subcellularLocation>
        <location evidence="1">Membrane</location>
        <topology evidence="1">Multi-pass membrane protein</topology>
    </subcellularLocation>
</comment>
<feature type="domain" description="Lycopene cyclase" evidence="9">
    <location>
        <begin position="9"/>
        <end position="98"/>
    </location>
</feature>
<dbReference type="AlphaFoldDB" id="A0A6J7ADD9"/>
<evidence type="ECO:0000256" key="6">
    <source>
        <dbReference type="ARBA" id="ARBA00023136"/>
    </source>
</evidence>
<feature type="transmembrane region" description="Helical" evidence="8">
    <location>
        <begin position="38"/>
        <end position="58"/>
    </location>
</feature>
<evidence type="ECO:0000256" key="8">
    <source>
        <dbReference type="SAM" id="Phobius"/>
    </source>
</evidence>
<comment type="pathway">
    <text evidence="2">Carotenoid biosynthesis.</text>
</comment>
<dbReference type="NCBIfam" id="TIGR03462">
    <property type="entry name" value="CarR_dom_SF"/>
    <property type="match status" value="1"/>
</dbReference>
<keyword evidence="6 8" id="KW-0472">Membrane</keyword>
<keyword evidence="5 8" id="KW-1133">Transmembrane helix</keyword>
<dbReference type="GO" id="GO:0016872">
    <property type="term" value="F:intramolecular lyase activity"/>
    <property type="evidence" value="ECO:0007669"/>
    <property type="project" value="InterPro"/>
</dbReference>
<evidence type="ECO:0000256" key="5">
    <source>
        <dbReference type="ARBA" id="ARBA00022989"/>
    </source>
</evidence>